<evidence type="ECO:0000313" key="10">
    <source>
        <dbReference type="EMBL" id="AKB80237.1"/>
    </source>
</evidence>
<dbReference type="PANTHER" id="PTHR30572:SF4">
    <property type="entry name" value="ABC TRANSPORTER PERMEASE YTRF"/>
    <property type="match status" value="1"/>
</dbReference>
<evidence type="ECO:0000259" key="9">
    <source>
        <dbReference type="Pfam" id="PF12704"/>
    </source>
</evidence>
<dbReference type="InterPro" id="IPR050250">
    <property type="entry name" value="Macrolide_Exporter_MacB"/>
</dbReference>
<dbReference type="PANTHER" id="PTHR30572">
    <property type="entry name" value="MEMBRANE COMPONENT OF TRANSPORTER-RELATED"/>
    <property type="match status" value="1"/>
</dbReference>
<evidence type="ECO:0000256" key="1">
    <source>
        <dbReference type="ARBA" id="ARBA00004651"/>
    </source>
</evidence>
<feature type="transmembrane region" description="Helical" evidence="7">
    <location>
        <begin position="330"/>
        <end position="357"/>
    </location>
</feature>
<gene>
    <name evidence="10" type="ORF">MSHOH_3754</name>
</gene>
<dbReference type="Pfam" id="PF12704">
    <property type="entry name" value="MacB_PCD"/>
    <property type="match status" value="1"/>
</dbReference>
<dbReference type="AlphaFoldDB" id="A0A0E3SIB6"/>
<organism evidence="10 11">
    <name type="scientific">Methanosarcina horonobensis HB-1 = JCM 15518</name>
    <dbReference type="NCBI Taxonomy" id="1434110"/>
    <lineage>
        <taxon>Archaea</taxon>
        <taxon>Methanobacteriati</taxon>
        <taxon>Methanobacteriota</taxon>
        <taxon>Stenosarchaea group</taxon>
        <taxon>Methanomicrobia</taxon>
        <taxon>Methanosarcinales</taxon>
        <taxon>Methanosarcinaceae</taxon>
        <taxon>Methanosarcina</taxon>
    </lineage>
</organism>
<name>A0A0E3SIB6_9EURY</name>
<dbReference type="STRING" id="1434110.MSHOH_3754"/>
<dbReference type="Proteomes" id="UP000033101">
    <property type="component" value="Chromosome"/>
</dbReference>
<evidence type="ECO:0000256" key="2">
    <source>
        <dbReference type="ARBA" id="ARBA00022475"/>
    </source>
</evidence>
<dbReference type="HOGENOM" id="CLU_000604_8_0_2"/>
<reference evidence="10 11" key="1">
    <citation type="submission" date="2014-07" db="EMBL/GenBank/DDBJ databases">
        <title>Methanogenic archaea and the global carbon cycle.</title>
        <authorList>
            <person name="Henriksen J.R."/>
            <person name="Luke J."/>
            <person name="Reinhart S."/>
            <person name="Benedict M.N."/>
            <person name="Youngblut N.D."/>
            <person name="Metcalf M.E."/>
            <person name="Whitaker R.J."/>
            <person name="Metcalf W.W."/>
        </authorList>
    </citation>
    <scope>NUCLEOTIDE SEQUENCE [LARGE SCALE GENOMIC DNA]</scope>
    <source>
        <strain evidence="10 11">HB-1</strain>
    </source>
</reference>
<feature type="transmembrane region" description="Helical" evidence="7">
    <location>
        <begin position="285"/>
        <end position="309"/>
    </location>
</feature>
<evidence type="ECO:0000256" key="7">
    <source>
        <dbReference type="SAM" id="Phobius"/>
    </source>
</evidence>
<feature type="domain" description="ABC3 transporter permease C-terminal" evidence="8">
    <location>
        <begin position="289"/>
        <end position="401"/>
    </location>
</feature>
<evidence type="ECO:0000259" key="8">
    <source>
        <dbReference type="Pfam" id="PF02687"/>
    </source>
</evidence>
<accession>A0A0E3SIB6</accession>
<proteinExistence type="inferred from homology"/>
<comment type="subcellular location">
    <subcellularLocation>
        <location evidence="1">Cell membrane</location>
        <topology evidence="1">Multi-pass membrane protein</topology>
    </subcellularLocation>
</comment>
<dbReference type="GO" id="GO:0005886">
    <property type="term" value="C:plasma membrane"/>
    <property type="evidence" value="ECO:0007669"/>
    <property type="project" value="UniProtKB-SubCell"/>
</dbReference>
<dbReference type="InterPro" id="IPR025857">
    <property type="entry name" value="MacB_PCD"/>
</dbReference>
<sequence length="408" mass="43941">MEPPFMIPLLSAGKIALGSITSAKMRSTLTVLGIVIGVAAVIANVSLGASFNQHFTNEVTNIGSNFIYIQGMQPKLFYDNQMKIVENTPGISGVSPLKSQTAEVTYMSETKSIMVSGVGEAYDEVANTQLREGSFINDNDGYVAIIGHDIANEKFGRNISVRNSIDITFRIGENEKITKTFKVKGVIQNPENTMIQAYNDNEAVLIPVNVMNEILGETDYGGVFAMAEDPAAIQETSDEVDRRLARNFGISERDLEDKDSRPYMIVNQAEILEQTDMMAAALSSFLTAVALISLLVGSIGIMNIMLVSVTERTREIGVLKSLGFTGFDILFLFMIESILLGVFGGIIGGAVGIAGAYSVESLLSLPVVFPLSLIAAGFIVAVAVGFISGVYPARKAAKMKPVDSLRYE</sequence>
<comment type="similarity">
    <text evidence="6">Belongs to the ABC-4 integral membrane protein family.</text>
</comment>
<keyword evidence="2" id="KW-1003">Cell membrane</keyword>
<keyword evidence="3 7" id="KW-0812">Transmembrane</keyword>
<dbReference type="EMBL" id="CP009516">
    <property type="protein sequence ID" value="AKB80237.1"/>
    <property type="molecule type" value="Genomic_DNA"/>
</dbReference>
<feature type="transmembrane region" description="Helical" evidence="7">
    <location>
        <begin position="369"/>
        <end position="391"/>
    </location>
</feature>
<dbReference type="InterPro" id="IPR003838">
    <property type="entry name" value="ABC3_permease_C"/>
</dbReference>
<evidence type="ECO:0000313" key="11">
    <source>
        <dbReference type="Proteomes" id="UP000033101"/>
    </source>
</evidence>
<keyword evidence="4 7" id="KW-1133">Transmembrane helix</keyword>
<protein>
    <submittedName>
        <fullName evidence="10">ABC transporter, permease protein</fullName>
    </submittedName>
</protein>
<keyword evidence="5 7" id="KW-0472">Membrane</keyword>
<dbReference type="GO" id="GO:0022857">
    <property type="term" value="F:transmembrane transporter activity"/>
    <property type="evidence" value="ECO:0007669"/>
    <property type="project" value="TreeGrafter"/>
</dbReference>
<evidence type="ECO:0000256" key="5">
    <source>
        <dbReference type="ARBA" id="ARBA00023136"/>
    </source>
</evidence>
<feature type="domain" description="MacB-like periplasmic core" evidence="9">
    <location>
        <begin position="27"/>
        <end position="242"/>
    </location>
</feature>
<keyword evidence="11" id="KW-1185">Reference proteome</keyword>
<dbReference type="PATRIC" id="fig|1434110.4.peg.4799"/>
<dbReference type="KEGG" id="mhor:MSHOH_3754"/>
<dbReference type="Pfam" id="PF02687">
    <property type="entry name" value="FtsX"/>
    <property type="match status" value="1"/>
</dbReference>
<evidence type="ECO:0000256" key="6">
    <source>
        <dbReference type="ARBA" id="ARBA00038076"/>
    </source>
</evidence>
<evidence type="ECO:0000256" key="3">
    <source>
        <dbReference type="ARBA" id="ARBA00022692"/>
    </source>
</evidence>
<evidence type="ECO:0000256" key="4">
    <source>
        <dbReference type="ARBA" id="ARBA00022989"/>
    </source>
</evidence>